<proteinExistence type="predicted"/>
<name>A0A106BMZ3_THIDE</name>
<reference evidence="2 3" key="1">
    <citation type="journal article" date="2015" name="Appl. Environ. Microbiol.">
        <title>Aerobic and Anaerobic Thiosulfate Oxidation by a Cold-Adapted, Subglacial Chemoautotroph.</title>
        <authorList>
            <person name="Harrold Z.R."/>
            <person name="Skidmore M.L."/>
            <person name="Hamilton T.L."/>
            <person name="Desch L."/>
            <person name="Amada K."/>
            <person name="van Gelder W."/>
            <person name="Glover K."/>
            <person name="Roden E.E."/>
            <person name="Boyd E.S."/>
        </authorList>
    </citation>
    <scope>NUCLEOTIDE SEQUENCE [LARGE SCALE GENOMIC DNA]</scope>
    <source>
        <strain evidence="2 3">RG</strain>
    </source>
</reference>
<dbReference type="Gene3D" id="3.20.20.450">
    <property type="entry name" value="EAL domain"/>
    <property type="match status" value="1"/>
</dbReference>
<dbReference type="InterPro" id="IPR035919">
    <property type="entry name" value="EAL_sf"/>
</dbReference>
<sequence>MLYAYRSQFRIPLPLPMSHDELRLQLEHILKNARLVTLLQPVLDLVEGRVMAYEALSRGPSNSPLHAPEALFRVAAQHGLLPA</sequence>
<dbReference type="Proteomes" id="UP000064243">
    <property type="component" value="Unassembled WGS sequence"/>
</dbReference>
<dbReference type="EMBL" id="LDUG01000026">
    <property type="protein sequence ID" value="KVW95128.1"/>
    <property type="molecule type" value="Genomic_DNA"/>
</dbReference>
<feature type="domain" description="EAL" evidence="1">
    <location>
        <begin position="19"/>
        <end position="83"/>
    </location>
</feature>
<accession>A0A106BMZ3</accession>
<gene>
    <name evidence="2" type="ORF">ABW22_10810</name>
</gene>
<evidence type="ECO:0000313" key="2">
    <source>
        <dbReference type="EMBL" id="KVW95128.1"/>
    </source>
</evidence>
<dbReference type="InterPro" id="IPR001633">
    <property type="entry name" value="EAL_dom"/>
</dbReference>
<evidence type="ECO:0000313" key="3">
    <source>
        <dbReference type="Proteomes" id="UP000064243"/>
    </source>
</evidence>
<dbReference type="PROSITE" id="PS50883">
    <property type="entry name" value="EAL"/>
    <property type="match status" value="1"/>
</dbReference>
<dbReference type="SUPFAM" id="SSF141868">
    <property type="entry name" value="EAL domain-like"/>
    <property type="match status" value="1"/>
</dbReference>
<keyword evidence="3" id="KW-1185">Reference proteome</keyword>
<dbReference type="AlphaFoldDB" id="A0A106BMZ3"/>
<feature type="non-terminal residue" evidence="2">
    <location>
        <position position="83"/>
    </location>
</feature>
<protein>
    <recommendedName>
        <fullName evidence="1">EAL domain-containing protein</fullName>
    </recommendedName>
</protein>
<evidence type="ECO:0000259" key="1">
    <source>
        <dbReference type="PROSITE" id="PS50883"/>
    </source>
</evidence>
<comment type="caution">
    <text evidence="2">The sequence shown here is derived from an EMBL/GenBank/DDBJ whole genome shotgun (WGS) entry which is preliminary data.</text>
</comment>
<organism evidence="2 3">
    <name type="scientific">Thiobacillus denitrificans</name>
    <dbReference type="NCBI Taxonomy" id="36861"/>
    <lineage>
        <taxon>Bacteria</taxon>
        <taxon>Pseudomonadati</taxon>
        <taxon>Pseudomonadota</taxon>
        <taxon>Betaproteobacteria</taxon>
        <taxon>Nitrosomonadales</taxon>
        <taxon>Thiobacillaceae</taxon>
        <taxon>Thiobacillus</taxon>
    </lineage>
</organism>